<reference evidence="8" key="1">
    <citation type="journal article" date="2020" name="Stud. Mycol.">
        <title>101 Dothideomycetes genomes: a test case for predicting lifestyles and emergence of pathogens.</title>
        <authorList>
            <person name="Haridas S."/>
            <person name="Albert R."/>
            <person name="Binder M."/>
            <person name="Bloem J."/>
            <person name="Labutti K."/>
            <person name="Salamov A."/>
            <person name="Andreopoulos B."/>
            <person name="Baker S."/>
            <person name="Barry K."/>
            <person name="Bills G."/>
            <person name="Bluhm B."/>
            <person name="Cannon C."/>
            <person name="Castanera R."/>
            <person name="Culley D."/>
            <person name="Daum C."/>
            <person name="Ezra D."/>
            <person name="Gonzalez J."/>
            <person name="Henrissat B."/>
            <person name="Kuo A."/>
            <person name="Liang C."/>
            <person name="Lipzen A."/>
            <person name="Lutzoni F."/>
            <person name="Magnuson J."/>
            <person name="Mondo S."/>
            <person name="Nolan M."/>
            <person name="Ohm R."/>
            <person name="Pangilinan J."/>
            <person name="Park H.-J."/>
            <person name="Ramirez L."/>
            <person name="Alfaro M."/>
            <person name="Sun H."/>
            <person name="Tritt A."/>
            <person name="Yoshinaga Y."/>
            <person name="Zwiers L.-H."/>
            <person name="Turgeon B."/>
            <person name="Goodwin S."/>
            <person name="Spatafora J."/>
            <person name="Crous P."/>
            <person name="Grigoriev I."/>
        </authorList>
    </citation>
    <scope>NUCLEOTIDE SEQUENCE</scope>
    <source>
        <strain evidence="8">CBS 116005</strain>
    </source>
</reference>
<keyword evidence="9" id="KW-1185">Reference proteome</keyword>
<feature type="compositionally biased region" description="Low complexity" evidence="6">
    <location>
        <begin position="74"/>
        <end position="85"/>
    </location>
</feature>
<evidence type="ECO:0000256" key="6">
    <source>
        <dbReference type="SAM" id="MobiDB-lite"/>
    </source>
</evidence>
<dbReference type="PROSITE" id="PS01309">
    <property type="entry name" value="UPF0057"/>
    <property type="match status" value="1"/>
</dbReference>
<dbReference type="OrthoDB" id="2802411at2759"/>
<feature type="compositionally biased region" description="Gly residues" evidence="6">
    <location>
        <begin position="86"/>
        <end position="97"/>
    </location>
</feature>
<evidence type="ECO:0000256" key="5">
    <source>
        <dbReference type="ARBA" id="ARBA00023136"/>
    </source>
</evidence>
<feature type="transmembrane region" description="Helical" evidence="7">
    <location>
        <begin position="29"/>
        <end position="53"/>
    </location>
</feature>
<feature type="compositionally biased region" description="Basic and acidic residues" evidence="6">
    <location>
        <begin position="123"/>
        <end position="132"/>
    </location>
</feature>
<evidence type="ECO:0000313" key="9">
    <source>
        <dbReference type="Proteomes" id="UP000799436"/>
    </source>
</evidence>
<dbReference type="GO" id="GO:0016020">
    <property type="term" value="C:membrane"/>
    <property type="evidence" value="ECO:0007669"/>
    <property type="project" value="UniProtKB-SubCell"/>
</dbReference>
<feature type="compositionally biased region" description="Low complexity" evidence="6">
    <location>
        <begin position="98"/>
        <end position="109"/>
    </location>
</feature>
<comment type="similarity">
    <text evidence="2">Belongs to the UPF0057 (PMP3) family.</text>
</comment>
<protein>
    <submittedName>
        <fullName evidence="8">Uncharacterized protein</fullName>
    </submittedName>
</protein>
<keyword evidence="3 7" id="KW-0812">Transmembrane</keyword>
<evidence type="ECO:0000313" key="8">
    <source>
        <dbReference type="EMBL" id="KAF2773145.1"/>
    </source>
</evidence>
<dbReference type="PANTHER" id="PTHR21659:SF112">
    <property type="entry name" value="PROTEIN SNA2-RELATED"/>
    <property type="match status" value="1"/>
</dbReference>
<dbReference type="Pfam" id="PF01679">
    <property type="entry name" value="Pmp3"/>
    <property type="match status" value="1"/>
</dbReference>
<dbReference type="AlphaFoldDB" id="A0A6G1LJU1"/>
<gene>
    <name evidence="8" type="ORF">EJ03DRAFT_154810</name>
</gene>
<feature type="compositionally biased region" description="Basic residues" evidence="6">
    <location>
        <begin position="113"/>
        <end position="122"/>
    </location>
</feature>
<keyword evidence="5 7" id="KW-0472">Membrane</keyword>
<feature type="compositionally biased region" description="Polar residues" evidence="6">
    <location>
        <begin position="133"/>
        <end position="144"/>
    </location>
</feature>
<feature type="region of interest" description="Disordered" evidence="6">
    <location>
        <begin position="63"/>
        <end position="144"/>
    </location>
</feature>
<accession>A0A6G1LJU1</accession>
<sequence length="144" mass="15608">MTLGGLALAFIAIFLPPLAVVIRAGCGTYFLLSIVLLFLGWIPAVLFAWFVIIDKPSLRQRHRMRRATKRARSRSVGSAGPSVSYVGGGGGGGGGAGRASYGSARGFAESRSRSRSRSRARTRSPEMTEWQRRSVTSKSVYSRR</sequence>
<dbReference type="EMBL" id="ML995812">
    <property type="protein sequence ID" value="KAF2773145.1"/>
    <property type="molecule type" value="Genomic_DNA"/>
</dbReference>
<evidence type="ECO:0000256" key="1">
    <source>
        <dbReference type="ARBA" id="ARBA00004370"/>
    </source>
</evidence>
<evidence type="ECO:0000256" key="3">
    <source>
        <dbReference type="ARBA" id="ARBA00022692"/>
    </source>
</evidence>
<dbReference type="Proteomes" id="UP000799436">
    <property type="component" value="Unassembled WGS sequence"/>
</dbReference>
<dbReference type="PANTHER" id="PTHR21659">
    <property type="entry name" value="HYDROPHOBIC PROTEIN RCI2 LOW TEMPERATURE AND SALT RESPONSIVE PROTEIN LTI6 -RELATED"/>
    <property type="match status" value="1"/>
</dbReference>
<comment type="subcellular location">
    <subcellularLocation>
        <location evidence="1">Membrane</location>
    </subcellularLocation>
</comment>
<name>A0A6G1LJU1_9PEZI</name>
<keyword evidence="4 7" id="KW-1133">Transmembrane helix</keyword>
<feature type="compositionally biased region" description="Basic residues" evidence="6">
    <location>
        <begin position="63"/>
        <end position="73"/>
    </location>
</feature>
<evidence type="ECO:0000256" key="2">
    <source>
        <dbReference type="ARBA" id="ARBA00009530"/>
    </source>
</evidence>
<dbReference type="InterPro" id="IPR000612">
    <property type="entry name" value="PMP3"/>
</dbReference>
<evidence type="ECO:0000256" key="4">
    <source>
        <dbReference type="ARBA" id="ARBA00022989"/>
    </source>
</evidence>
<evidence type="ECO:0000256" key="7">
    <source>
        <dbReference type="SAM" id="Phobius"/>
    </source>
</evidence>
<organism evidence="8 9">
    <name type="scientific">Teratosphaeria nubilosa</name>
    <dbReference type="NCBI Taxonomy" id="161662"/>
    <lineage>
        <taxon>Eukaryota</taxon>
        <taxon>Fungi</taxon>
        <taxon>Dikarya</taxon>
        <taxon>Ascomycota</taxon>
        <taxon>Pezizomycotina</taxon>
        <taxon>Dothideomycetes</taxon>
        <taxon>Dothideomycetidae</taxon>
        <taxon>Mycosphaerellales</taxon>
        <taxon>Teratosphaeriaceae</taxon>
        <taxon>Teratosphaeria</taxon>
    </lineage>
</organism>
<proteinExistence type="inferred from homology"/>